<protein>
    <submittedName>
        <fullName evidence="1">Uncharacterized protein</fullName>
    </submittedName>
</protein>
<proteinExistence type="predicted"/>
<organism evidence="1">
    <name type="scientific">marine sediment metagenome</name>
    <dbReference type="NCBI Taxonomy" id="412755"/>
    <lineage>
        <taxon>unclassified sequences</taxon>
        <taxon>metagenomes</taxon>
        <taxon>ecological metagenomes</taxon>
    </lineage>
</organism>
<feature type="non-terminal residue" evidence="1">
    <location>
        <position position="27"/>
    </location>
</feature>
<dbReference type="EMBL" id="LAZR01036712">
    <property type="protein sequence ID" value="KKL24119.1"/>
    <property type="molecule type" value="Genomic_DNA"/>
</dbReference>
<sequence>MNEFLPAERLGPIARMSEIEKEAISRL</sequence>
<reference evidence="1" key="1">
    <citation type="journal article" date="2015" name="Nature">
        <title>Complex archaea that bridge the gap between prokaryotes and eukaryotes.</title>
        <authorList>
            <person name="Spang A."/>
            <person name="Saw J.H."/>
            <person name="Jorgensen S.L."/>
            <person name="Zaremba-Niedzwiedzka K."/>
            <person name="Martijn J."/>
            <person name="Lind A.E."/>
            <person name="van Eijk R."/>
            <person name="Schleper C."/>
            <person name="Guy L."/>
            <person name="Ettema T.J."/>
        </authorList>
    </citation>
    <scope>NUCLEOTIDE SEQUENCE</scope>
</reference>
<accession>A0A0F9BQF6</accession>
<evidence type="ECO:0000313" key="1">
    <source>
        <dbReference type="EMBL" id="KKL24119.1"/>
    </source>
</evidence>
<gene>
    <name evidence="1" type="ORF">LCGC14_2418540</name>
</gene>
<dbReference type="AlphaFoldDB" id="A0A0F9BQF6"/>
<comment type="caution">
    <text evidence="1">The sequence shown here is derived from an EMBL/GenBank/DDBJ whole genome shotgun (WGS) entry which is preliminary data.</text>
</comment>
<name>A0A0F9BQF6_9ZZZZ</name>